<comment type="caution">
    <text evidence="2">The sequence shown here is derived from an EMBL/GenBank/DDBJ whole genome shotgun (WGS) entry which is preliminary data.</text>
</comment>
<dbReference type="Gene3D" id="3.40.50.10330">
    <property type="entry name" value="Probable inorganic polyphosphate/atp-NAD kinase, domain 1"/>
    <property type="match status" value="1"/>
</dbReference>
<keyword evidence="3" id="KW-1185">Reference proteome</keyword>
<dbReference type="InterPro" id="IPR016064">
    <property type="entry name" value="NAD/diacylglycerol_kinase_sf"/>
</dbReference>
<dbReference type="InterPro" id="IPR017438">
    <property type="entry name" value="ATP-NAD_kinase_N"/>
</dbReference>
<proteinExistence type="predicted"/>
<dbReference type="InterPro" id="IPR001206">
    <property type="entry name" value="Diacylglycerol_kinase_cat_dom"/>
</dbReference>
<name>A0A9W6MMN4_9PROT</name>
<accession>A0A9W6MMN4</accession>
<feature type="domain" description="DAGKc" evidence="1">
    <location>
        <begin position="1"/>
        <end position="128"/>
    </location>
</feature>
<dbReference type="Proteomes" id="UP001143486">
    <property type="component" value="Unassembled WGS sequence"/>
</dbReference>
<dbReference type="AlphaFoldDB" id="A0A9W6MMN4"/>
<organism evidence="2 3">
    <name type="scientific">Maricaulis virginensis</name>
    <dbReference type="NCBI Taxonomy" id="144022"/>
    <lineage>
        <taxon>Bacteria</taxon>
        <taxon>Pseudomonadati</taxon>
        <taxon>Pseudomonadota</taxon>
        <taxon>Alphaproteobacteria</taxon>
        <taxon>Maricaulales</taxon>
        <taxon>Maricaulaceae</taxon>
        <taxon>Maricaulis</taxon>
    </lineage>
</organism>
<dbReference type="GO" id="GO:0016301">
    <property type="term" value="F:kinase activity"/>
    <property type="evidence" value="ECO:0007669"/>
    <property type="project" value="InterPro"/>
</dbReference>
<dbReference type="EMBL" id="BSFE01000001">
    <property type="protein sequence ID" value="GLK51041.1"/>
    <property type="molecule type" value="Genomic_DNA"/>
</dbReference>
<reference evidence="2" key="1">
    <citation type="journal article" date="2014" name="Int. J. Syst. Evol. Microbiol.">
        <title>Complete genome sequence of Corynebacterium casei LMG S-19264T (=DSM 44701T), isolated from a smear-ripened cheese.</title>
        <authorList>
            <consortium name="US DOE Joint Genome Institute (JGI-PGF)"/>
            <person name="Walter F."/>
            <person name="Albersmeier A."/>
            <person name="Kalinowski J."/>
            <person name="Ruckert C."/>
        </authorList>
    </citation>
    <scope>NUCLEOTIDE SEQUENCE</scope>
    <source>
        <strain evidence="2">VKM B-1513</strain>
    </source>
</reference>
<evidence type="ECO:0000313" key="2">
    <source>
        <dbReference type="EMBL" id="GLK51041.1"/>
    </source>
</evidence>
<dbReference type="SUPFAM" id="SSF111331">
    <property type="entry name" value="NAD kinase/diacylglycerol kinase-like"/>
    <property type="match status" value="1"/>
</dbReference>
<dbReference type="RefSeq" id="WP_271185434.1">
    <property type="nucleotide sequence ID" value="NZ_BSFE01000001.1"/>
</dbReference>
<dbReference type="Pfam" id="PF00781">
    <property type="entry name" value="DAGK_cat"/>
    <property type="match status" value="1"/>
</dbReference>
<sequence length="283" mass="30749">MAKLALVINRTSGRFVRGDTDALAEELTAHPAIDAVWEFGEDDIEARIRDADTQGFDGIAIAGGDGTIQAVACMAHRNGAKCPLLPLPLGTANMLVHRLYGHRSASEMLDTVGDTRVKPFRPGLAGEEIFLVAAALGFPSTVARAREMVREADGVPPLPSLSRRIAAAARHAFKPRIRYWLDGDDRDRKRASGIYVDLDGEAGDMAYVAVHWRNIGDVAWAGLTLLTDIHDGERPGVSGRTACIEARSRKPLALMLDGEPVFMPGNLTITRSDTPIRFLNWTE</sequence>
<evidence type="ECO:0000259" key="1">
    <source>
        <dbReference type="PROSITE" id="PS50146"/>
    </source>
</evidence>
<reference evidence="2" key="2">
    <citation type="submission" date="2023-01" db="EMBL/GenBank/DDBJ databases">
        <authorList>
            <person name="Sun Q."/>
            <person name="Evtushenko L."/>
        </authorList>
    </citation>
    <scope>NUCLEOTIDE SEQUENCE</scope>
    <source>
        <strain evidence="2">VKM B-1513</strain>
    </source>
</reference>
<dbReference type="PROSITE" id="PS50146">
    <property type="entry name" value="DAGK"/>
    <property type="match status" value="1"/>
</dbReference>
<protein>
    <recommendedName>
        <fullName evidence="1">DAGKc domain-containing protein</fullName>
    </recommendedName>
</protein>
<evidence type="ECO:0000313" key="3">
    <source>
        <dbReference type="Proteomes" id="UP001143486"/>
    </source>
</evidence>
<gene>
    <name evidence="2" type="ORF">GCM10017621_05490</name>
</gene>